<gene>
    <name evidence="2" type="ORF">MXD59_13185</name>
</gene>
<reference evidence="2 3" key="1">
    <citation type="submission" date="2022-04" db="EMBL/GenBank/DDBJ databases">
        <title>Genome diversity in the genus Frankia.</title>
        <authorList>
            <person name="Carlos-Shanley C."/>
            <person name="Hahn D."/>
        </authorList>
    </citation>
    <scope>NUCLEOTIDE SEQUENCE [LARGE SCALE GENOMIC DNA]</scope>
    <source>
        <strain evidence="2 3">Ag45/Mut15</strain>
    </source>
</reference>
<protein>
    <submittedName>
        <fullName evidence="2">5'-methylthioadenosine/S-adenosylhomocysteine nucleosidase</fullName>
    </submittedName>
</protein>
<dbReference type="PANTHER" id="PTHR46832:SF1">
    <property type="entry name" value="5'-METHYLTHIOADENOSINE_S-ADENOSYLHOMOCYSTEINE NUCLEOSIDASE"/>
    <property type="match status" value="1"/>
</dbReference>
<dbReference type="InterPro" id="IPR035994">
    <property type="entry name" value="Nucleoside_phosphorylase_sf"/>
</dbReference>
<evidence type="ECO:0000259" key="1">
    <source>
        <dbReference type="Pfam" id="PF01048"/>
    </source>
</evidence>
<comment type="caution">
    <text evidence="2">The sequence shown here is derived from an EMBL/GenBank/DDBJ whole genome shotgun (WGS) entry which is preliminary data.</text>
</comment>
<dbReference type="Pfam" id="PF01048">
    <property type="entry name" value="PNP_UDP_1"/>
    <property type="match status" value="1"/>
</dbReference>
<evidence type="ECO:0000313" key="2">
    <source>
        <dbReference type="EMBL" id="MCK9876720.1"/>
    </source>
</evidence>
<dbReference type="InterPro" id="IPR000845">
    <property type="entry name" value="Nucleoside_phosphorylase_d"/>
</dbReference>
<dbReference type="PANTHER" id="PTHR46832">
    <property type="entry name" value="5'-METHYLTHIOADENOSINE/S-ADENOSYLHOMOCYSTEINE NUCLEOSIDASE"/>
    <property type="match status" value="1"/>
</dbReference>
<dbReference type="Gene3D" id="3.40.50.1580">
    <property type="entry name" value="Nucleoside phosphorylase domain"/>
    <property type="match status" value="1"/>
</dbReference>
<sequence>MIVLLTALNVEHEAVRDLLVGVEEHSCAGGTIFEVGELASYPGRQVALSVTGTGGPAAATLTERAVSEFSPAAVMFVGIAGGLRDWLEIGDVVVATKIHGYQGGRSEDAEFLVRPNAWLISHEVEQLARRLPRDPTWRAGLPKDVGGTGPAVHFEAVAAGDVVLNSRISAEAKRIHRNFNDAVAVEMESAGFAHASHLHGRVPMATIRAISDRADGTKSATDGRGSQRLAAGNAAAFAAALAAAVDSRAESDGAVGTHRTKRPAPAAPAVVYNTNNNHGSVGAQNNVNYGEMRVTRSGRPDGA</sequence>
<dbReference type="CDD" id="cd09008">
    <property type="entry name" value="MTAN"/>
    <property type="match status" value="1"/>
</dbReference>
<dbReference type="EMBL" id="JALKFT010000011">
    <property type="protein sequence ID" value="MCK9876720.1"/>
    <property type="molecule type" value="Genomic_DNA"/>
</dbReference>
<dbReference type="Proteomes" id="UP001201873">
    <property type="component" value="Unassembled WGS sequence"/>
</dbReference>
<dbReference type="RefSeq" id="WP_248824945.1">
    <property type="nucleotide sequence ID" value="NZ_JALKFT010000011.1"/>
</dbReference>
<accession>A0ABT0JYU9</accession>
<name>A0ABT0JYU9_9ACTN</name>
<evidence type="ECO:0000313" key="3">
    <source>
        <dbReference type="Proteomes" id="UP001201873"/>
    </source>
</evidence>
<keyword evidence="3" id="KW-1185">Reference proteome</keyword>
<dbReference type="SUPFAM" id="SSF53167">
    <property type="entry name" value="Purine and uridine phosphorylases"/>
    <property type="match status" value="1"/>
</dbReference>
<organism evidence="2 3">
    <name type="scientific">Frankia umida</name>
    <dbReference type="NCBI Taxonomy" id="573489"/>
    <lineage>
        <taxon>Bacteria</taxon>
        <taxon>Bacillati</taxon>
        <taxon>Actinomycetota</taxon>
        <taxon>Actinomycetes</taxon>
        <taxon>Frankiales</taxon>
        <taxon>Frankiaceae</taxon>
        <taxon>Frankia</taxon>
    </lineage>
</organism>
<feature type="domain" description="Nucleoside phosphorylase" evidence="1">
    <location>
        <begin position="2"/>
        <end position="241"/>
    </location>
</feature>
<proteinExistence type="predicted"/>